<evidence type="ECO:0000313" key="4">
    <source>
        <dbReference type="EMBL" id="MCW3789919.1"/>
    </source>
</evidence>
<dbReference type="RefSeq" id="WP_301193437.1">
    <property type="nucleotide sequence ID" value="NZ_JAPDPJ010000409.1"/>
</dbReference>
<dbReference type="PROSITE" id="PS50110">
    <property type="entry name" value="RESPONSE_REGULATORY"/>
    <property type="match status" value="1"/>
</dbReference>
<keyword evidence="5" id="KW-1185">Reference proteome</keyword>
<feature type="domain" description="Response regulatory" evidence="3">
    <location>
        <begin position="1"/>
        <end position="100"/>
    </location>
</feature>
<dbReference type="InterPro" id="IPR050595">
    <property type="entry name" value="Bact_response_regulator"/>
</dbReference>
<dbReference type="AlphaFoldDB" id="A0AAE3MA07"/>
<dbReference type="Pfam" id="PF00072">
    <property type="entry name" value="Response_reg"/>
    <property type="match status" value="1"/>
</dbReference>
<dbReference type="EMBL" id="JAPDPJ010000409">
    <property type="protein sequence ID" value="MCW3789919.1"/>
    <property type="molecule type" value="Genomic_DNA"/>
</dbReference>
<dbReference type="InterPro" id="IPR011006">
    <property type="entry name" value="CheY-like_superfamily"/>
</dbReference>
<dbReference type="InterPro" id="IPR001789">
    <property type="entry name" value="Sig_transdc_resp-reg_receiver"/>
</dbReference>
<name>A0AAE3MA07_9BACT</name>
<gene>
    <name evidence="4" type="ORF">OM075_26015</name>
</gene>
<dbReference type="Gene3D" id="3.40.50.2300">
    <property type="match status" value="1"/>
</dbReference>
<feature type="modified residue" description="4-aspartylphosphate" evidence="2">
    <location>
        <position position="37"/>
    </location>
</feature>
<organism evidence="4 5">
    <name type="scientific">Plebeiibacterium sediminum</name>
    <dbReference type="NCBI Taxonomy" id="2992112"/>
    <lineage>
        <taxon>Bacteria</taxon>
        <taxon>Pseudomonadati</taxon>
        <taxon>Bacteroidota</taxon>
        <taxon>Bacteroidia</taxon>
        <taxon>Marinilabiliales</taxon>
        <taxon>Marinilabiliaceae</taxon>
        <taxon>Plebeiibacterium</taxon>
    </lineage>
</organism>
<dbReference type="Proteomes" id="UP001209229">
    <property type="component" value="Unassembled WGS sequence"/>
</dbReference>
<feature type="non-terminal residue" evidence="4">
    <location>
        <position position="100"/>
    </location>
</feature>
<comment type="caution">
    <text evidence="4">The sequence shown here is derived from an EMBL/GenBank/DDBJ whole genome shotgun (WGS) entry which is preliminary data.</text>
</comment>
<sequence length="100" mass="11474">MIKKLLFSLNFQIIEAKDGLEGWSLMIKEKPDLVLLDLYMPNKNGFDTLKDMQEEWVDIPTIILSGDHSSKTIHSCLSNGATAFIPKPINKDEFYRKICE</sequence>
<protein>
    <submittedName>
        <fullName evidence="4">Response regulator</fullName>
    </submittedName>
</protein>
<evidence type="ECO:0000313" key="5">
    <source>
        <dbReference type="Proteomes" id="UP001209229"/>
    </source>
</evidence>
<dbReference type="PANTHER" id="PTHR44591">
    <property type="entry name" value="STRESS RESPONSE REGULATOR PROTEIN 1"/>
    <property type="match status" value="1"/>
</dbReference>
<dbReference type="PANTHER" id="PTHR44591:SF3">
    <property type="entry name" value="RESPONSE REGULATORY DOMAIN-CONTAINING PROTEIN"/>
    <property type="match status" value="1"/>
</dbReference>
<dbReference type="GO" id="GO:0000160">
    <property type="term" value="P:phosphorelay signal transduction system"/>
    <property type="evidence" value="ECO:0007669"/>
    <property type="project" value="InterPro"/>
</dbReference>
<evidence type="ECO:0000259" key="3">
    <source>
        <dbReference type="PROSITE" id="PS50110"/>
    </source>
</evidence>
<accession>A0AAE3MA07</accession>
<keyword evidence="1 2" id="KW-0597">Phosphoprotein</keyword>
<reference evidence="4" key="1">
    <citation type="submission" date="2022-10" db="EMBL/GenBank/DDBJ databases">
        <authorList>
            <person name="Yu W.X."/>
        </authorList>
    </citation>
    <scope>NUCLEOTIDE SEQUENCE</scope>
    <source>
        <strain evidence="4">AAT</strain>
    </source>
</reference>
<dbReference type="SUPFAM" id="SSF52172">
    <property type="entry name" value="CheY-like"/>
    <property type="match status" value="1"/>
</dbReference>
<evidence type="ECO:0000256" key="2">
    <source>
        <dbReference type="PROSITE-ProRule" id="PRU00169"/>
    </source>
</evidence>
<proteinExistence type="predicted"/>
<evidence type="ECO:0000256" key="1">
    <source>
        <dbReference type="ARBA" id="ARBA00022553"/>
    </source>
</evidence>
<dbReference type="SMART" id="SM00448">
    <property type="entry name" value="REC"/>
    <property type="match status" value="1"/>
</dbReference>